<dbReference type="EMBL" id="KK914593">
    <property type="protein sequence ID" value="KDP32094.1"/>
    <property type="molecule type" value="Genomic_DNA"/>
</dbReference>
<evidence type="ECO:0000256" key="3">
    <source>
        <dbReference type="ARBA" id="ARBA00022729"/>
    </source>
</evidence>
<dbReference type="OrthoDB" id="443318at2759"/>
<organism evidence="5 6">
    <name type="scientific">Jatropha curcas</name>
    <name type="common">Barbados nut</name>
    <dbReference type="NCBI Taxonomy" id="180498"/>
    <lineage>
        <taxon>Eukaryota</taxon>
        <taxon>Viridiplantae</taxon>
        <taxon>Streptophyta</taxon>
        <taxon>Embryophyta</taxon>
        <taxon>Tracheophyta</taxon>
        <taxon>Spermatophyta</taxon>
        <taxon>Magnoliopsida</taxon>
        <taxon>eudicotyledons</taxon>
        <taxon>Gunneridae</taxon>
        <taxon>Pentapetalae</taxon>
        <taxon>rosids</taxon>
        <taxon>fabids</taxon>
        <taxon>Malpighiales</taxon>
        <taxon>Euphorbiaceae</taxon>
        <taxon>Crotonoideae</taxon>
        <taxon>Jatropheae</taxon>
        <taxon>Jatropha</taxon>
    </lineage>
</organism>
<dbReference type="Gene3D" id="3.40.50.12670">
    <property type="match status" value="1"/>
</dbReference>
<dbReference type="SUPFAM" id="SSF53474">
    <property type="entry name" value="alpha/beta-Hydrolases"/>
    <property type="match status" value="1"/>
</dbReference>
<dbReference type="GO" id="GO:0016752">
    <property type="term" value="F:sinapoyltransferase activity"/>
    <property type="evidence" value="ECO:0007669"/>
    <property type="project" value="UniProtKB-ARBA"/>
</dbReference>
<keyword evidence="3" id="KW-0732">Signal</keyword>
<dbReference type="Proteomes" id="UP000027138">
    <property type="component" value="Unassembled WGS sequence"/>
</dbReference>
<dbReference type="PRINTS" id="PR00724">
    <property type="entry name" value="CRBOXYPTASEC"/>
</dbReference>
<keyword evidence="4" id="KW-0325">Glycoprotein</keyword>
<dbReference type="FunFam" id="3.40.50.1820:FF:000148">
    <property type="entry name" value="Serine carboxypeptidase-like 11"/>
    <property type="match status" value="1"/>
</dbReference>
<dbReference type="KEGG" id="jcu:105639866"/>
<evidence type="ECO:0000256" key="2">
    <source>
        <dbReference type="ARBA" id="ARBA00022525"/>
    </source>
</evidence>
<evidence type="ECO:0000256" key="1">
    <source>
        <dbReference type="ARBA" id="ARBA00009431"/>
    </source>
</evidence>
<protein>
    <submittedName>
        <fullName evidence="5">Uncharacterized protein</fullName>
    </submittedName>
</protein>
<dbReference type="InterPro" id="IPR001563">
    <property type="entry name" value="Peptidase_S10"/>
</dbReference>
<comment type="similarity">
    <text evidence="1">Belongs to the peptidase S10 family.</text>
</comment>
<evidence type="ECO:0000313" key="5">
    <source>
        <dbReference type="EMBL" id="KDP32094.1"/>
    </source>
</evidence>
<dbReference type="PANTHER" id="PTHR11802">
    <property type="entry name" value="SERINE PROTEASE FAMILY S10 SERINE CARBOXYPEPTIDASE"/>
    <property type="match status" value="1"/>
</dbReference>
<dbReference type="GO" id="GO:0019748">
    <property type="term" value="P:secondary metabolic process"/>
    <property type="evidence" value="ECO:0007669"/>
    <property type="project" value="UniProtKB-ARBA"/>
</dbReference>
<reference evidence="5 6" key="1">
    <citation type="journal article" date="2014" name="PLoS ONE">
        <title>Global Analysis of Gene Expression Profiles in Physic Nut (Jatropha curcas L.) Seedlings Exposed to Salt Stress.</title>
        <authorList>
            <person name="Zhang L."/>
            <person name="Zhang C."/>
            <person name="Wu P."/>
            <person name="Chen Y."/>
            <person name="Li M."/>
            <person name="Jiang H."/>
            <person name="Wu G."/>
        </authorList>
    </citation>
    <scope>NUCLEOTIDE SEQUENCE [LARGE SCALE GENOMIC DNA]</scope>
    <source>
        <strain evidence="6">cv. GZQX0401</strain>
        <tissue evidence="5">Young leaves</tissue>
    </source>
</reference>
<dbReference type="InterPro" id="IPR029058">
    <property type="entry name" value="AB_hydrolase_fold"/>
</dbReference>
<keyword evidence="6" id="KW-1185">Reference proteome</keyword>
<accession>A0A067KJT6</accession>
<evidence type="ECO:0000256" key="4">
    <source>
        <dbReference type="ARBA" id="ARBA00023180"/>
    </source>
</evidence>
<dbReference type="PANTHER" id="PTHR11802:SF450">
    <property type="entry name" value="SERINE CARBOXYPEPTIDASE-LIKE 7"/>
    <property type="match status" value="1"/>
</dbReference>
<dbReference type="FunFam" id="3.40.50.12670:FF:000001">
    <property type="entry name" value="Carboxypeptidase"/>
    <property type="match status" value="1"/>
</dbReference>
<dbReference type="Gene3D" id="3.40.50.1820">
    <property type="entry name" value="alpha/beta hydrolase"/>
    <property type="match status" value="1"/>
</dbReference>
<proteinExistence type="inferred from homology"/>
<dbReference type="GO" id="GO:0004185">
    <property type="term" value="F:serine-type carboxypeptidase activity"/>
    <property type="evidence" value="ECO:0007669"/>
    <property type="project" value="InterPro"/>
</dbReference>
<dbReference type="Pfam" id="PF00450">
    <property type="entry name" value="Peptidase_S10"/>
    <property type="match status" value="1"/>
</dbReference>
<gene>
    <name evidence="5" type="ORF">JCGZ_12555</name>
</gene>
<keyword evidence="2" id="KW-0964">Secreted</keyword>
<dbReference type="AlphaFoldDB" id="A0A067KJT6"/>
<sequence length="472" mass="53830">MSTPSANLKWVYLQITLVIVMVFLKSTVASFSTIKNLPGFSGPLPFKLETGYVEVGKKGDVQLFYYFIESERNPREDPLLLWLTGGPGCSSLSGLIFEIGPLQFNIVEYNGSLPTLKLNPHSWTKVSSIIFLDAPVGTGFSYSRSYHSSETGDTIQAIHTYTFLKKWLLSHPEFIKNPLYIAGDSYSGMVVPVITKQISIGIELGVQPQINLKGYLLGNPATDYKFDENARIPFAHRMALISDELYESAKRNCKGEYVDVDHKNIKCKNDLQSISECISRIEITHILEPQCNITFRLLNQIDKFRRYLIDNNEDFLLIPPRFPHPGCRNYNSLLCNIWANDASVQIALQASKGKLREWMRCNQSLYYMHDVQSTIGHHLYLNTRGYRALIYSGDHDMIIPYLGTLSWIKSMNLSIVEHWRPWLVDGQVAGYLMEFSNQFMFVTVKGGGHTPPEYRPRECFATFKRWISGESL</sequence>
<evidence type="ECO:0000313" key="6">
    <source>
        <dbReference type="Proteomes" id="UP000027138"/>
    </source>
</evidence>
<name>A0A067KJT6_JATCU</name>
<dbReference type="GO" id="GO:0006508">
    <property type="term" value="P:proteolysis"/>
    <property type="evidence" value="ECO:0007669"/>
    <property type="project" value="InterPro"/>
</dbReference>